<organism evidence="3 4">
    <name type="scientific">Eumeta variegata</name>
    <name type="common">Bagworm moth</name>
    <name type="synonym">Eumeta japonica</name>
    <dbReference type="NCBI Taxonomy" id="151549"/>
    <lineage>
        <taxon>Eukaryota</taxon>
        <taxon>Metazoa</taxon>
        <taxon>Ecdysozoa</taxon>
        <taxon>Arthropoda</taxon>
        <taxon>Hexapoda</taxon>
        <taxon>Insecta</taxon>
        <taxon>Pterygota</taxon>
        <taxon>Neoptera</taxon>
        <taxon>Endopterygota</taxon>
        <taxon>Lepidoptera</taxon>
        <taxon>Glossata</taxon>
        <taxon>Ditrysia</taxon>
        <taxon>Tineoidea</taxon>
        <taxon>Psychidae</taxon>
        <taxon>Oiketicinae</taxon>
        <taxon>Eumeta</taxon>
    </lineage>
</organism>
<name>A0A4C1U572_EUMVA</name>
<evidence type="ECO:0000256" key="1">
    <source>
        <dbReference type="SAM" id="MobiDB-lite"/>
    </source>
</evidence>
<dbReference type="EMBL" id="BGZK01000129">
    <property type="protein sequence ID" value="GBP21471.1"/>
    <property type="molecule type" value="Genomic_DNA"/>
</dbReference>
<feature type="compositionally biased region" description="Low complexity" evidence="1">
    <location>
        <begin position="159"/>
        <end position="179"/>
    </location>
</feature>
<reference evidence="3 4" key="1">
    <citation type="journal article" date="2019" name="Commun. Biol.">
        <title>The bagworm genome reveals a unique fibroin gene that provides high tensile strength.</title>
        <authorList>
            <person name="Kono N."/>
            <person name="Nakamura H."/>
            <person name="Ohtoshi R."/>
            <person name="Tomita M."/>
            <person name="Numata K."/>
            <person name="Arakawa K."/>
        </authorList>
    </citation>
    <scope>NUCLEOTIDE SEQUENCE [LARGE SCALE GENOMIC DNA]</scope>
</reference>
<gene>
    <name evidence="3" type="ORF">EVAR_12072_1</name>
</gene>
<feature type="transmembrane region" description="Helical" evidence="2">
    <location>
        <begin position="276"/>
        <end position="298"/>
    </location>
</feature>
<dbReference type="Proteomes" id="UP000299102">
    <property type="component" value="Unassembled WGS sequence"/>
</dbReference>
<dbReference type="AlphaFoldDB" id="A0A4C1U572"/>
<evidence type="ECO:0000313" key="3">
    <source>
        <dbReference type="EMBL" id="GBP21471.1"/>
    </source>
</evidence>
<keyword evidence="2" id="KW-0812">Transmembrane</keyword>
<accession>A0A4C1U572</accession>
<feature type="region of interest" description="Disordered" evidence="1">
    <location>
        <begin position="106"/>
        <end position="139"/>
    </location>
</feature>
<keyword evidence="2" id="KW-1133">Transmembrane helix</keyword>
<protein>
    <submittedName>
        <fullName evidence="3">Uncharacterized protein</fullName>
    </submittedName>
</protein>
<dbReference type="OrthoDB" id="6628717at2759"/>
<feature type="region of interest" description="Disordered" evidence="1">
    <location>
        <begin position="159"/>
        <end position="184"/>
    </location>
</feature>
<comment type="caution">
    <text evidence="3">The sequence shown here is derived from an EMBL/GenBank/DDBJ whole genome shotgun (WGS) entry which is preliminary data.</text>
</comment>
<evidence type="ECO:0000313" key="4">
    <source>
        <dbReference type="Proteomes" id="UP000299102"/>
    </source>
</evidence>
<evidence type="ECO:0000256" key="2">
    <source>
        <dbReference type="SAM" id="Phobius"/>
    </source>
</evidence>
<keyword evidence="2" id="KW-0472">Membrane</keyword>
<proteinExistence type="predicted"/>
<keyword evidence="4" id="KW-1185">Reference proteome</keyword>
<sequence length="303" mass="33206">MRLRPSAMPNATRHAHCFVRRRIDLKRQSKEDGLSFSYAELFVKCERRRQLALRRLWRARARPAAAPRRRHLLLPSPSAPAASLPLLQVWPSAESPPADVEGQGLVAVSSPASPPDDLAADRDDAAGGGNRRRGGGGLLHPEHARLMRQSRLEEPALALAPAPAPRLSPASSTASSLGSERPRHDLMPEMLDDRRRSSTLTARYSLFDALDLEYALLRAAARGSVGPYSLSESLHKLTFTQSLAFPALARGMATKRGRARTPHSRPCTTTEPALNIFAEILTTLVLVLVSVLVFGLVYKFVRP</sequence>